<keyword evidence="4" id="KW-1185">Reference proteome</keyword>
<dbReference type="InterPro" id="IPR011009">
    <property type="entry name" value="Kinase-like_dom_sf"/>
</dbReference>
<feature type="domain" description="Protein kinase" evidence="3">
    <location>
        <begin position="84"/>
        <end position="342"/>
    </location>
</feature>
<proteinExistence type="predicted"/>
<dbReference type="PROSITE" id="PS50011">
    <property type="entry name" value="PROTEIN_KINASE_DOM"/>
    <property type="match status" value="1"/>
</dbReference>
<dbReference type="GO" id="GO:0004713">
    <property type="term" value="F:protein tyrosine kinase activity"/>
    <property type="evidence" value="ECO:0007669"/>
    <property type="project" value="InterPro"/>
</dbReference>
<dbReference type="Gene3D" id="1.10.510.10">
    <property type="entry name" value="Transferase(Phosphotransferase) domain 1"/>
    <property type="match status" value="1"/>
</dbReference>
<keyword evidence="1" id="KW-0547">Nucleotide-binding</keyword>
<dbReference type="Proteomes" id="UP000095280">
    <property type="component" value="Unplaced"/>
</dbReference>
<dbReference type="InterPro" id="IPR050198">
    <property type="entry name" value="Non-receptor_tyrosine_kinases"/>
</dbReference>
<dbReference type="PANTHER" id="PTHR24418">
    <property type="entry name" value="TYROSINE-PROTEIN KINASE"/>
    <property type="match status" value="1"/>
</dbReference>
<organism evidence="4 5">
    <name type="scientific">Macrostomum lignano</name>
    <dbReference type="NCBI Taxonomy" id="282301"/>
    <lineage>
        <taxon>Eukaryota</taxon>
        <taxon>Metazoa</taxon>
        <taxon>Spiralia</taxon>
        <taxon>Lophotrochozoa</taxon>
        <taxon>Platyhelminthes</taxon>
        <taxon>Rhabditophora</taxon>
        <taxon>Macrostomorpha</taxon>
        <taxon>Macrostomida</taxon>
        <taxon>Macrostomidae</taxon>
        <taxon>Macrostomum</taxon>
    </lineage>
</organism>
<evidence type="ECO:0000256" key="1">
    <source>
        <dbReference type="ARBA" id="ARBA00022741"/>
    </source>
</evidence>
<name>A0A1I8FUJ1_9PLAT</name>
<dbReference type="InterPro" id="IPR008266">
    <property type="entry name" value="Tyr_kinase_AS"/>
</dbReference>
<dbReference type="InterPro" id="IPR001245">
    <property type="entry name" value="Ser-Thr/Tyr_kinase_cat_dom"/>
</dbReference>
<dbReference type="SUPFAM" id="SSF56112">
    <property type="entry name" value="Protein kinase-like (PK-like)"/>
    <property type="match status" value="1"/>
</dbReference>
<dbReference type="Pfam" id="PF07714">
    <property type="entry name" value="PK_Tyr_Ser-Thr"/>
    <property type="match status" value="1"/>
</dbReference>
<dbReference type="PROSITE" id="PS00109">
    <property type="entry name" value="PROTEIN_KINASE_TYR"/>
    <property type="match status" value="1"/>
</dbReference>
<reference evidence="5" key="1">
    <citation type="submission" date="2016-11" db="UniProtKB">
        <authorList>
            <consortium name="WormBaseParasite"/>
        </authorList>
    </citation>
    <scope>IDENTIFICATION</scope>
</reference>
<dbReference type="SMART" id="SM00219">
    <property type="entry name" value="TyrKc"/>
    <property type="match status" value="1"/>
</dbReference>
<dbReference type="WBParaSite" id="maker-unitig_9673-snap-gene-0.2-mRNA-1">
    <property type="protein sequence ID" value="maker-unitig_9673-snap-gene-0.2-mRNA-1"/>
    <property type="gene ID" value="maker-unitig_9673-snap-gene-0.2"/>
</dbReference>
<evidence type="ECO:0000313" key="5">
    <source>
        <dbReference type="WBParaSite" id="maker-unitig_9673-snap-gene-0.2-mRNA-1"/>
    </source>
</evidence>
<dbReference type="GO" id="GO:0005524">
    <property type="term" value="F:ATP binding"/>
    <property type="evidence" value="ECO:0007669"/>
    <property type="project" value="UniProtKB-KW"/>
</dbReference>
<dbReference type="AlphaFoldDB" id="A0A1I8FUJ1"/>
<evidence type="ECO:0000256" key="2">
    <source>
        <dbReference type="ARBA" id="ARBA00022840"/>
    </source>
</evidence>
<sequence length="342" mass="38459">LPGTGTLCTNSQHRGEQAKWAAVFSVCTQPRTDVCAGKRRAGLNKSTARPADQATSTWRSTNFVLSTARRAHYLQRRHDRSSQWWKAQHLETNRSGLVVPSTATSQKYNGLPCHLDGWMDCRRGWTPIDAAARRPAGWQLHHPGRAPGRTLAWAKLELCVRTPDAKMREQLLSEIAMQFTKIKELGLMELCSLHQKVQRPYATVKKLIDEYKNGMAYLEEKKLVHRDLRAANVLVGKDNFVKVADFGLASRTFGRYGVPLYEILTLGGSSNIGNVQPGVPRTPEWEVSVRRRDAPCAFTQQYMMACWNQNPDERPTFASGLRNEFETLCQDTGGRSTTGETN</sequence>
<dbReference type="InterPro" id="IPR000719">
    <property type="entry name" value="Prot_kinase_dom"/>
</dbReference>
<dbReference type="InterPro" id="IPR020635">
    <property type="entry name" value="Tyr_kinase_cat_dom"/>
</dbReference>
<accession>A0A1I8FUJ1</accession>
<evidence type="ECO:0000313" key="4">
    <source>
        <dbReference type="Proteomes" id="UP000095280"/>
    </source>
</evidence>
<protein>
    <submittedName>
        <fullName evidence="5">Protein kinase domain-containing protein</fullName>
    </submittedName>
</protein>
<evidence type="ECO:0000259" key="3">
    <source>
        <dbReference type="PROSITE" id="PS50011"/>
    </source>
</evidence>
<keyword evidence="2" id="KW-0067">ATP-binding</keyword>